<evidence type="ECO:0000256" key="7">
    <source>
        <dbReference type="ARBA" id="ARBA00047364"/>
    </source>
</evidence>
<evidence type="ECO:0000259" key="9">
    <source>
        <dbReference type="Pfam" id="PF09334"/>
    </source>
</evidence>
<keyword evidence="4 8" id="KW-0067">ATP-binding</keyword>
<keyword evidence="2 8" id="KW-0436">Ligase</keyword>
<feature type="domain" description="Methionyl/Leucyl tRNA synthetase" evidence="9">
    <location>
        <begin position="351"/>
        <end position="438"/>
    </location>
</feature>
<dbReference type="InterPro" id="IPR029038">
    <property type="entry name" value="MetRS_Zn"/>
</dbReference>
<evidence type="ECO:0000256" key="2">
    <source>
        <dbReference type="ARBA" id="ARBA00022598"/>
    </source>
</evidence>
<protein>
    <submittedName>
        <fullName evidence="10">Class I tRNA ligase family protein</fullName>
    </submittedName>
</protein>
<name>A0A6P1B751_9BRAD</name>
<dbReference type="AlphaFoldDB" id="A0A6P1B751"/>
<comment type="caution">
    <text evidence="10">The sequence shown here is derived from an EMBL/GenBank/DDBJ whole genome shotgun (WGS) entry which is preliminary data.</text>
</comment>
<comment type="similarity">
    <text evidence="1">Belongs to the class-I aminoacyl-tRNA synthetase family. MetG type 1 subfamily.</text>
</comment>
<dbReference type="PANTHER" id="PTHR45765">
    <property type="entry name" value="METHIONINE--TRNA LIGASE"/>
    <property type="match status" value="1"/>
</dbReference>
<sequence>MSGSLFGCFQDLFLDVICADMRRSPIIAPLSVANTHPADIYISPVNLTANGRAHLGHAAGPFLRMDVVQRHLKRAGHHVRSGLTTDGFENHVLVRAARENIDPSDLAHGFHVGIAHDLASLGIVFDHFDDPAHGKNLQRFSNVSNALMDALCATGSLEFRAARLPVDDAGSALTPTEERFCIGGWFGATCPVCEASAGSFFCEQCGHHFEPDEARNPVSRRGRIVEWTDNISAFLSITRNEQLVRAWDDAAIEPGFVEIGKRYVARKGQQMRLTVPGLHGLSWNSQRFNTRQILFSYSSLLYAHSLYCGHKDAEVSGTPSVFARNSDTFLIGATGIDNTIPMLVGVTGCALGQESFRQFDRIFFNHFLRLNGSKFSTSRGHVIWAGEIAQVPDISIDILRVCLSEICPEEAETDLIPKQLIGRYNVILDKSAGVINRCTDIISAMPAIAACHVDDAMMITLDRLYDQQCSALSLDHLRVSHASRSVTDWLDCLDSNPNHQIAYTWLMGFSVLGWPLMPRITEALWHWLGHEGHPLAARAARPSSERSGSVPRIDRRSLTAADIDRCLPGKVAQ</sequence>
<dbReference type="Proteomes" id="UP000468531">
    <property type="component" value="Unassembled WGS sequence"/>
</dbReference>
<evidence type="ECO:0000313" key="10">
    <source>
        <dbReference type="EMBL" id="NEU94303.1"/>
    </source>
</evidence>
<dbReference type="SUPFAM" id="SSF52374">
    <property type="entry name" value="Nucleotidylyl transferase"/>
    <property type="match status" value="1"/>
</dbReference>
<keyword evidence="6 8" id="KW-0030">Aminoacyl-tRNA synthetase</keyword>
<feature type="domain" description="Methionyl/Leucyl tRNA synthetase" evidence="9">
    <location>
        <begin position="49"/>
        <end position="248"/>
    </location>
</feature>
<dbReference type="EMBL" id="VKHP01000001">
    <property type="protein sequence ID" value="NEU94303.1"/>
    <property type="molecule type" value="Genomic_DNA"/>
</dbReference>
<dbReference type="Gene3D" id="2.20.28.20">
    <property type="entry name" value="Methionyl-tRNA synthetase, Zn-domain"/>
    <property type="match status" value="1"/>
</dbReference>
<proteinExistence type="inferred from homology"/>
<keyword evidence="3 8" id="KW-0547">Nucleotide-binding</keyword>
<evidence type="ECO:0000256" key="1">
    <source>
        <dbReference type="ARBA" id="ARBA00008258"/>
    </source>
</evidence>
<gene>
    <name evidence="10" type="ORF">FNJ47_00275</name>
</gene>
<keyword evidence="5 8" id="KW-0648">Protein biosynthesis</keyword>
<evidence type="ECO:0000256" key="4">
    <source>
        <dbReference type="ARBA" id="ARBA00022840"/>
    </source>
</evidence>
<evidence type="ECO:0000256" key="8">
    <source>
        <dbReference type="RuleBase" id="RU363039"/>
    </source>
</evidence>
<dbReference type="SUPFAM" id="SSF47323">
    <property type="entry name" value="Anticodon-binding domain of a subclass of class I aminoacyl-tRNA synthetases"/>
    <property type="match status" value="1"/>
</dbReference>
<dbReference type="PANTHER" id="PTHR45765:SF1">
    <property type="entry name" value="METHIONINE--TRNA LIGASE, CYTOPLASMIC"/>
    <property type="match status" value="1"/>
</dbReference>
<accession>A0A6P1B751</accession>
<evidence type="ECO:0000256" key="3">
    <source>
        <dbReference type="ARBA" id="ARBA00022741"/>
    </source>
</evidence>
<reference evidence="10 11" key="1">
    <citation type="journal article" date="2020" name="Arch. Microbiol.">
        <title>Bradyrhizobium uaiense sp. nov., a new highly efficient cowpea symbiont.</title>
        <authorList>
            <person name="Cabral Michel D."/>
            <person name="Azarias Guimaraes A."/>
            <person name="Martins da Costa E."/>
            <person name="Soares de Carvalho T."/>
            <person name="Balsanelli E."/>
            <person name="Willems A."/>
            <person name="Maltempi de Souza E."/>
            <person name="de Souza Moreira F.M."/>
        </authorList>
    </citation>
    <scope>NUCLEOTIDE SEQUENCE [LARGE SCALE GENOMIC DNA]</scope>
    <source>
        <strain evidence="10 11">UFLA 03-164</strain>
    </source>
</reference>
<dbReference type="GO" id="GO:0004825">
    <property type="term" value="F:methionine-tRNA ligase activity"/>
    <property type="evidence" value="ECO:0007669"/>
    <property type="project" value="UniProtKB-EC"/>
</dbReference>
<dbReference type="InterPro" id="IPR014729">
    <property type="entry name" value="Rossmann-like_a/b/a_fold"/>
</dbReference>
<evidence type="ECO:0000256" key="6">
    <source>
        <dbReference type="ARBA" id="ARBA00023146"/>
    </source>
</evidence>
<organism evidence="10 11">
    <name type="scientific">Bradyrhizobium uaiense</name>
    <dbReference type="NCBI Taxonomy" id="2594946"/>
    <lineage>
        <taxon>Bacteria</taxon>
        <taxon>Pseudomonadati</taxon>
        <taxon>Pseudomonadota</taxon>
        <taxon>Alphaproteobacteria</taxon>
        <taxon>Hyphomicrobiales</taxon>
        <taxon>Nitrobacteraceae</taxon>
        <taxon>Bradyrhizobium</taxon>
    </lineage>
</organism>
<dbReference type="GO" id="GO:0006431">
    <property type="term" value="P:methionyl-tRNA aminoacylation"/>
    <property type="evidence" value="ECO:0007669"/>
    <property type="project" value="TreeGrafter"/>
</dbReference>
<evidence type="ECO:0000313" key="11">
    <source>
        <dbReference type="Proteomes" id="UP000468531"/>
    </source>
</evidence>
<dbReference type="InterPro" id="IPR023458">
    <property type="entry name" value="Met-tRNA_ligase_1"/>
</dbReference>
<keyword evidence="11" id="KW-1185">Reference proteome</keyword>
<evidence type="ECO:0000256" key="5">
    <source>
        <dbReference type="ARBA" id="ARBA00022917"/>
    </source>
</evidence>
<dbReference type="Pfam" id="PF09334">
    <property type="entry name" value="tRNA-synt_1g"/>
    <property type="match status" value="2"/>
</dbReference>
<dbReference type="GO" id="GO:0005524">
    <property type="term" value="F:ATP binding"/>
    <property type="evidence" value="ECO:0007669"/>
    <property type="project" value="UniProtKB-KW"/>
</dbReference>
<dbReference type="InterPro" id="IPR009080">
    <property type="entry name" value="tRNAsynth_Ia_anticodon-bd"/>
</dbReference>
<dbReference type="GO" id="GO:0005829">
    <property type="term" value="C:cytosol"/>
    <property type="evidence" value="ECO:0007669"/>
    <property type="project" value="TreeGrafter"/>
</dbReference>
<comment type="catalytic activity">
    <reaction evidence="7">
        <text>tRNA(Met) + L-methionine + ATP = L-methionyl-tRNA(Met) + AMP + diphosphate</text>
        <dbReference type="Rhea" id="RHEA:13481"/>
        <dbReference type="Rhea" id="RHEA-COMP:9667"/>
        <dbReference type="Rhea" id="RHEA-COMP:9698"/>
        <dbReference type="ChEBI" id="CHEBI:30616"/>
        <dbReference type="ChEBI" id="CHEBI:33019"/>
        <dbReference type="ChEBI" id="CHEBI:57844"/>
        <dbReference type="ChEBI" id="CHEBI:78442"/>
        <dbReference type="ChEBI" id="CHEBI:78530"/>
        <dbReference type="ChEBI" id="CHEBI:456215"/>
        <dbReference type="EC" id="6.1.1.10"/>
    </reaction>
</comment>
<dbReference type="InterPro" id="IPR015413">
    <property type="entry name" value="Methionyl/Leucyl_tRNA_Synth"/>
</dbReference>
<dbReference type="Gene3D" id="3.40.50.620">
    <property type="entry name" value="HUPs"/>
    <property type="match status" value="1"/>
</dbReference>